<keyword evidence="1 8" id="KW-0963">Cytoplasm</keyword>
<feature type="binding site" evidence="8 9">
    <location>
        <position position="79"/>
    </location>
    <ligand>
        <name>S-adenosyl-L-methionine</name>
        <dbReference type="ChEBI" id="CHEBI:59789"/>
    </ligand>
</feature>
<dbReference type="PANTHER" id="PTHR11727">
    <property type="entry name" value="DIMETHYLADENOSINE TRANSFERASE"/>
    <property type="match status" value="1"/>
</dbReference>
<dbReference type="Proteomes" id="UP000093346">
    <property type="component" value="Chromosome"/>
</dbReference>
<dbReference type="InterPro" id="IPR011530">
    <property type="entry name" value="rRNA_adenine_dimethylase"/>
</dbReference>
<keyword evidence="5 8" id="KW-0949">S-adenosyl-L-methionine</keyword>
<dbReference type="Gene3D" id="1.10.8.100">
    <property type="entry name" value="Ribosomal RNA adenine dimethylase-like, domain 2"/>
    <property type="match status" value="1"/>
</dbReference>
<evidence type="ECO:0000256" key="7">
    <source>
        <dbReference type="ARBA" id="ARBA00049167"/>
    </source>
</evidence>
<evidence type="ECO:0000256" key="6">
    <source>
        <dbReference type="ARBA" id="ARBA00022884"/>
    </source>
</evidence>
<dbReference type="GeneID" id="61249339"/>
<evidence type="ECO:0000256" key="4">
    <source>
        <dbReference type="ARBA" id="ARBA00022679"/>
    </source>
</evidence>
<comment type="subcellular location">
    <subcellularLocation>
        <location evidence="8">Cytoplasm</location>
    </subcellularLocation>
</comment>
<evidence type="ECO:0000313" key="11">
    <source>
        <dbReference type="EMBL" id="ANZ58616.1"/>
    </source>
</evidence>
<name>A0AB33BBX7_9LACO</name>
<dbReference type="InterPro" id="IPR020596">
    <property type="entry name" value="rRNA_Ade_Mease_Trfase_CS"/>
</dbReference>
<comment type="similarity">
    <text evidence="8">Belongs to the class I-like SAM-binding methyltransferase superfamily. rRNA adenine N(6)-methyltransferase family. RsmA subfamily.</text>
</comment>
<feature type="binding site" evidence="8 9">
    <location>
        <position position="58"/>
    </location>
    <ligand>
        <name>S-adenosyl-L-methionine</name>
        <dbReference type="ChEBI" id="CHEBI:59789"/>
    </ligand>
</feature>
<dbReference type="GO" id="GO:0052908">
    <property type="term" value="F:16S rRNA (adenine(1518)-N(6)/adenine(1519)-N(6))-dimethyltransferase activity"/>
    <property type="evidence" value="ECO:0007669"/>
    <property type="project" value="UniProtKB-EC"/>
</dbReference>
<evidence type="ECO:0000256" key="3">
    <source>
        <dbReference type="ARBA" id="ARBA00022603"/>
    </source>
</evidence>
<dbReference type="GO" id="GO:0052910">
    <property type="term" value="F:23S rRNA (adenine(2085)-N(6))-dimethyltransferase activity"/>
    <property type="evidence" value="ECO:0007669"/>
    <property type="project" value="UniProtKB-EC"/>
</dbReference>
<evidence type="ECO:0000256" key="1">
    <source>
        <dbReference type="ARBA" id="ARBA00022490"/>
    </source>
</evidence>
<sequence>MNETPEIGSKTRTMAILNRYRLSAKKSLGQNFLDDLSVLHGIVAAADITEADDVIEIGPGIGALTEQIAKSAHQVLAFEIDSNLLPILAETLEQYHNVKVVNQDFLQANLPELIAENFDGKHHLKIVANLPYYITKPILMSILKGNVEYEAVVLMMQQEVAQRICAKPDSHDYGALSVITQYLDDAEIALEVSHKSFIPAPKVDSAVVKLTPRKAKKQVAYNEQVFFGFVHGCFMHRRKTLWNNLQGIFGKKPEIKEKIIVVLTELKIKPTVRPQGLTVDQFVEMTNAFHKAGLLG</sequence>
<keyword evidence="4 8" id="KW-0808">Transferase</keyword>
<evidence type="ECO:0000256" key="9">
    <source>
        <dbReference type="PROSITE-ProRule" id="PRU01026"/>
    </source>
</evidence>
<dbReference type="EC" id="2.1.1.182" evidence="8"/>
<dbReference type="EMBL" id="CP014907">
    <property type="protein sequence ID" value="ANZ58616.1"/>
    <property type="molecule type" value="Genomic_DNA"/>
</dbReference>
<comment type="catalytic activity">
    <reaction evidence="8">
        <text>adenosine(1518)/adenosine(1519) in 16S rRNA + 4 S-adenosyl-L-methionine = N(6)-dimethyladenosine(1518)/N(6)-dimethyladenosine(1519) in 16S rRNA + 4 S-adenosyl-L-homocysteine + 4 H(+)</text>
        <dbReference type="Rhea" id="RHEA:19609"/>
        <dbReference type="Rhea" id="RHEA-COMP:10232"/>
        <dbReference type="Rhea" id="RHEA-COMP:10233"/>
        <dbReference type="ChEBI" id="CHEBI:15378"/>
        <dbReference type="ChEBI" id="CHEBI:57856"/>
        <dbReference type="ChEBI" id="CHEBI:59789"/>
        <dbReference type="ChEBI" id="CHEBI:74411"/>
        <dbReference type="ChEBI" id="CHEBI:74493"/>
        <dbReference type="EC" id="2.1.1.182"/>
    </reaction>
</comment>
<dbReference type="PROSITE" id="PS51689">
    <property type="entry name" value="SAM_RNA_A_N6_MT"/>
    <property type="match status" value="1"/>
</dbReference>
<keyword evidence="3 8" id="KW-0489">Methyltransferase</keyword>
<feature type="binding site" evidence="8 9">
    <location>
        <position position="129"/>
    </location>
    <ligand>
        <name>S-adenosyl-L-methionine</name>
        <dbReference type="ChEBI" id="CHEBI:59789"/>
    </ligand>
</feature>
<dbReference type="FunFam" id="3.40.50.150:FF:000023">
    <property type="entry name" value="Ribosomal RNA small subunit methyltransferase A"/>
    <property type="match status" value="1"/>
</dbReference>
<gene>
    <name evidence="8" type="primary">rsmA</name>
    <name evidence="8" type="synonym">ksgA</name>
    <name evidence="11" type="ORF">AYR59_00400</name>
</gene>
<dbReference type="AlphaFoldDB" id="A0AB33BBX7"/>
<dbReference type="SMART" id="SM00650">
    <property type="entry name" value="rADc"/>
    <property type="match status" value="1"/>
</dbReference>
<dbReference type="InterPro" id="IPR001737">
    <property type="entry name" value="KsgA/Erm"/>
</dbReference>
<feature type="domain" description="Ribosomal RNA adenine methylase transferase N-terminal" evidence="10">
    <location>
        <begin position="38"/>
        <end position="214"/>
    </location>
</feature>
<proteinExistence type="inferred from homology"/>
<dbReference type="InterPro" id="IPR029063">
    <property type="entry name" value="SAM-dependent_MTases_sf"/>
</dbReference>
<dbReference type="HAMAP" id="MF_00607">
    <property type="entry name" value="16SrRNA_methyltr_A"/>
    <property type="match status" value="1"/>
</dbReference>
<evidence type="ECO:0000313" key="12">
    <source>
        <dbReference type="Proteomes" id="UP000093346"/>
    </source>
</evidence>
<feature type="binding site" evidence="8 9">
    <location>
        <position position="33"/>
    </location>
    <ligand>
        <name>S-adenosyl-L-methionine</name>
        <dbReference type="ChEBI" id="CHEBI:59789"/>
    </ligand>
</feature>
<protein>
    <recommendedName>
        <fullName evidence="8">Ribosomal RNA small subunit methyltransferase A</fullName>
        <ecNumber evidence="8">2.1.1.182</ecNumber>
    </recommendedName>
    <alternativeName>
        <fullName evidence="8">16S rRNA (adenine(1518)-N(6)/adenine(1519)-N(6))-dimethyltransferase</fullName>
    </alternativeName>
    <alternativeName>
        <fullName evidence="8">16S rRNA dimethyladenosine transferase</fullName>
    </alternativeName>
    <alternativeName>
        <fullName evidence="8">16S rRNA dimethylase</fullName>
    </alternativeName>
    <alternativeName>
        <fullName evidence="8">S-adenosylmethionine-6-N', N'-adenosyl(rRNA) dimethyltransferase</fullName>
    </alternativeName>
</protein>
<dbReference type="KEGG" id="lle:AYR59_00400"/>
<feature type="binding site" evidence="8 9">
    <location>
        <position position="31"/>
    </location>
    <ligand>
        <name>S-adenosyl-L-methionine</name>
        <dbReference type="ChEBI" id="CHEBI:59789"/>
    </ligand>
</feature>
<evidence type="ECO:0000256" key="2">
    <source>
        <dbReference type="ARBA" id="ARBA00022552"/>
    </source>
</evidence>
<keyword evidence="2 8" id="KW-0698">rRNA processing</keyword>
<dbReference type="InterPro" id="IPR020598">
    <property type="entry name" value="rRNA_Ade_methylase_Trfase_N"/>
</dbReference>
<dbReference type="Gene3D" id="3.40.50.150">
    <property type="entry name" value="Vaccinia Virus protein VP39"/>
    <property type="match status" value="1"/>
</dbReference>
<dbReference type="RefSeq" id="WP_056997529.1">
    <property type="nucleotide sequence ID" value="NZ_CP014872.1"/>
</dbReference>
<dbReference type="GO" id="GO:0005829">
    <property type="term" value="C:cytosol"/>
    <property type="evidence" value="ECO:0007669"/>
    <property type="project" value="TreeGrafter"/>
</dbReference>
<organism evidence="11 12">
    <name type="scientific">Fructilactobacillus lindneri</name>
    <dbReference type="NCBI Taxonomy" id="53444"/>
    <lineage>
        <taxon>Bacteria</taxon>
        <taxon>Bacillati</taxon>
        <taxon>Bacillota</taxon>
        <taxon>Bacilli</taxon>
        <taxon>Lactobacillales</taxon>
        <taxon>Lactobacillaceae</taxon>
        <taxon>Fructilactobacillus</taxon>
    </lineage>
</organism>
<dbReference type="PANTHER" id="PTHR11727:SF7">
    <property type="entry name" value="DIMETHYLADENOSINE TRANSFERASE-RELATED"/>
    <property type="match status" value="1"/>
</dbReference>
<accession>A0AB33BBX7</accession>
<dbReference type="InterPro" id="IPR023165">
    <property type="entry name" value="rRNA_Ade_diMease-like_C"/>
</dbReference>
<comment type="catalytic activity">
    <reaction evidence="7">
        <text>adenosine(2085) in 23S rRNA + 2 S-adenosyl-L-methionine = N(6)-dimethyladenosine(2085) in 23S rRNA + 2 S-adenosyl-L-homocysteine + 2 H(+)</text>
        <dbReference type="Rhea" id="RHEA:42784"/>
        <dbReference type="Rhea" id="RHEA-COMP:10237"/>
        <dbReference type="Rhea" id="RHEA-COMP:10238"/>
        <dbReference type="ChEBI" id="CHEBI:15378"/>
        <dbReference type="ChEBI" id="CHEBI:57856"/>
        <dbReference type="ChEBI" id="CHEBI:59789"/>
        <dbReference type="ChEBI" id="CHEBI:74411"/>
        <dbReference type="ChEBI" id="CHEBI:74493"/>
        <dbReference type="EC" id="2.1.1.184"/>
    </reaction>
</comment>
<comment type="function">
    <text evidence="8">Specifically dimethylates two adjacent adenosines (A1518 and A1519) in the loop of a conserved hairpin near the 3'-end of 16S rRNA in the 30S particle. May play a critical role in biogenesis of 30S subunits.</text>
</comment>
<feature type="binding site" evidence="8 9">
    <location>
        <position position="104"/>
    </location>
    <ligand>
        <name>S-adenosyl-L-methionine</name>
        <dbReference type="ChEBI" id="CHEBI:59789"/>
    </ligand>
</feature>
<evidence type="ECO:0000256" key="5">
    <source>
        <dbReference type="ARBA" id="ARBA00022691"/>
    </source>
</evidence>
<dbReference type="GO" id="GO:0003723">
    <property type="term" value="F:RNA binding"/>
    <property type="evidence" value="ECO:0007669"/>
    <property type="project" value="UniProtKB-UniRule"/>
</dbReference>
<evidence type="ECO:0000256" key="8">
    <source>
        <dbReference type="HAMAP-Rule" id="MF_00607"/>
    </source>
</evidence>
<reference evidence="11 12" key="1">
    <citation type="submission" date="2016-03" db="EMBL/GenBank/DDBJ databases">
        <title>Pediococcus and Lactobacillus from brewery environment - whole genome sequencing and assembly.</title>
        <authorList>
            <person name="Behr J."/>
            <person name="Geissler A.J."/>
            <person name="Vogel R.F."/>
        </authorList>
    </citation>
    <scope>NUCLEOTIDE SEQUENCE [LARGE SCALE GENOMIC DNA]</scope>
    <source>
        <strain evidence="11 12">TMW 1.481</strain>
    </source>
</reference>
<dbReference type="Pfam" id="PF00398">
    <property type="entry name" value="RrnaAD"/>
    <property type="match status" value="1"/>
</dbReference>
<dbReference type="SUPFAM" id="SSF53335">
    <property type="entry name" value="S-adenosyl-L-methionine-dependent methyltransferases"/>
    <property type="match status" value="1"/>
</dbReference>
<evidence type="ECO:0000259" key="10">
    <source>
        <dbReference type="SMART" id="SM00650"/>
    </source>
</evidence>
<dbReference type="PROSITE" id="PS01131">
    <property type="entry name" value="RRNA_A_DIMETH"/>
    <property type="match status" value="1"/>
</dbReference>
<keyword evidence="6 8" id="KW-0694">RNA-binding</keyword>
<dbReference type="CDD" id="cd02440">
    <property type="entry name" value="AdoMet_MTases"/>
    <property type="match status" value="1"/>
</dbReference>
<dbReference type="NCBIfam" id="TIGR00755">
    <property type="entry name" value="ksgA"/>
    <property type="match status" value="1"/>
</dbReference>